<dbReference type="Proteomes" id="UP000265489">
    <property type="component" value="Unassembled WGS sequence"/>
</dbReference>
<evidence type="ECO:0000313" key="3">
    <source>
        <dbReference type="Proteomes" id="UP000265489"/>
    </source>
</evidence>
<name>A0A395W9Q5_9FIRM</name>
<comment type="caution">
    <text evidence="2">The sequence shown here is derived from an EMBL/GenBank/DDBJ whole genome shotgun (WGS) entry which is preliminary data.</text>
</comment>
<dbReference type="Gene3D" id="2.60.40.2850">
    <property type="match status" value="1"/>
</dbReference>
<keyword evidence="1" id="KW-0732">Signal</keyword>
<dbReference type="NCBIfam" id="TIGR01653">
    <property type="entry name" value="lactococcin_972"/>
    <property type="match status" value="1"/>
</dbReference>
<dbReference type="RefSeq" id="WP_117925708.1">
    <property type="nucleotide sequence ID" value="NZ_CAUDVK010000003.1"/>
</dbReference>
<dbReference type="InterPro" id="IPR006540">
    <property type="entry name" value="Lactococcin_972"/>
</dbReference>
<reference evidence="2 3" key="1">
    <citation type="submission" date="2018-08" db="EMBL/GenBank/DDBJ databases">
        <title>A genome reference for cultivated species of the human gut microbiota.</title>
        <authorList>
            <person name="Zou Y."/>
            <person name="Xue W."/>
            <person name="Luo G."/>
        </authorList>
    </citation>
    <scope>NUCLEOTIDE SEQUENCE [LARGE SCALE GENOMIC DNA]</scope>
    <source>
        <strain evidence="2 3">AF15-20</strain>
    </source>
</reference>
<sequence length="92" mass="10023">MRKLVCTIMILFTCFSGSVVLATTVYPAVGGQWNYGVGITGSYSDYMHGQKIHTATVSHPEATPSMARAPANSWAKARLTKYSSCSFYYGVE</sequence>
<dbReference type="AlphaFoldDB" id="A0A395W9Q5"/>
<organism evidence="2 3">
    <name type="scientific">Holdemanella biformis</name>
    <dbReference type="NCBI Taxonomy" id="1735"/>
    <lineage>
        <taxon>Bacteria</taxon>
        <taxon>Bacillati</taxon>
        <taxon>Bacillota</taxon>
        <taxon>Erysipelotrichia</taxon>
        <taxon>Erysipelotrichales</taxon>
        <taxon>Erysipelotrichaceae</taxon>
        <taxon>Holdemanella</taxon>
    </lineage>
</organism>
<evidence type="ECO:0000313" key="2">
    <source>
        <dbReference type="EMBL" id="RGU93237.1"/>
    </source>
</evidence>
<dbReference type="Pfam" id="PF09683">
    <property type="entry name" value="Lactococcin_972"/>
    <property type="match status" value="1"/>
</dbReference>
<feature type="chain" id="PRO_5038838873" evidence="1">
    <location>
        <begin position="23"/>
        <end position="92"/>
    </location>
</feature>
<evidence type="ECO:0000256" key="1">
    <source>
        <dbReference type="SAM" id="SignalP"/>
    </source>
</evidence>
<feature type="signal peptide" evidence="1">
    <location>
        <begin position="1"/>
        <end position="22"/>
    </location>
</feature>
<dbReference type="GeneID" id="66579029"/>
<protein>
    <submittedName>
        <fullName evidence="2">Lactococcin 972 family bacteriocin</fullName>
    </submittedName>
</protein>
<dbReference type="EMBL" id="QRYQ01000003">
    <property type="protein sequence ID" value="RGU93237.1"/>
    <property type="molecule type" value="Genomic_DNA"/>
</dbReference>
<accession>A0A395W9Q5</accession>
<gene>
    <name evidence="2" type="ORF">DWW32_02600</name>
</gene>
<proteinExistence type="predicted"/>